<keyword evidence="3" id="KW-0804">Transcription</keyword>
<evidence type="ECO:0000256" key="3">
    <source>
        <dbReference type="ARBA" id="ARBA00023163"/>
    </source>
</evidence>
<dbReference type="Proteomes" id="UP000186406">
    <property type="component" value="Unassembled WGS sequence"/>
</dbReference>
<keyword evidence="5" id="KW-0472">Membrane</keyword>
<reference evidence="7 8" key="1">
    <citation type="submission" date="2016-12" db="EMBL/GenBank/DDBJ databases">
        <authorList>
            <person name="Song W.-J."/>
            <person name="Kurnit D.M."/>
        </authorList>
    </citation>
    <scope>NUCLEOTIDE SEQUENCE [LARGE SCALE GENOMIC DNA]</scope>
    <source>
        <strain evidence="7 8">DSM 19599</strain>
    </source>
</reference>
<dbReference type="GO" id="GO:0043565">
    <property type="term" value="F:sequence-specific DNA binding"/>
    <property type="evidence" value="ECO:0007669"/>
    <property type="project" value="InterPro"/>
</dbReference>
<dbReference type="AlphaFoldDB" id="A0A1M7ZJ99"/>
<dbReference type="InterPro" id="IPR009057">
    <property type="entry name" value="Homeodomain-like_sf"/>
</dbReference>
<dbReference type="SUPFAM" id="SSF46689">
    <property type="entry name" value="Homeodomain-like"/>
    <property type="match status" value="1"/>
</dbReference>
<keyword evidence="2 7" id="KW-0238">DNA-binding</keyword>
<dbReference type="PANTHER" id="PTHR43280:SF29">
    <property type="entry name" value="ARAC-FAMILY TRANSCRIPTIONAL REGULATOR"/>
    <property type="match status" value="1"/>
</dbReference>
<gene>
    <name evidence="7" type="ORF">SAMN02745172_01894</name>
</gene>
<keyword evidence="5" id="KW-0812">Transmembrane</keyword>
<dbReference type="Gene3D" id="1.10.10.60">
    <property type="entry name" value="Homeodomain-like"/>
    <property type="match status" value="1"/>
</dbReference>
<evidence type="ECO:0000313" key="8">
    <source>
        <dbReference type="Proteomes" id="UP000186406"/>
    </source>
</evidence>
<evidence type="ECO:0000256" key="1">
    <source>
        <dbReference type="ARBA" id="ARBA00023015"/>
    </source>
</evidence>
<dbReference type="InterPro" id="IPR018060">
    <property type="entry name" value="HTH_AraC"/>
</dbReference>
<protein>
    <submittedName>
        <fullName evidence="7">AraC-type DNA-binding protein</fullName>
    </submittedName>
</protein>
<feature type="transmembrane region" description="Helical" evidence="5">
    <location>
        <begin position="33"/>
        <end position="54"/>
    </location>
</feature>
<evidence type="ECO:0000256" key="4">
    <source>
        <dbReference type="SAM" id="MobiDB-lite"/>
    </source>
</evidence>
<keyword evidence="5" id="KW-1133">Transmembrane helix</keyword>
<feature type="region of interest" description="Disordered" evidence="4">
    <location>
        <begin position="220"/>
        <end position="248"/>
    </location>
</feature>
<dbReference type="Pfam" id="PF12833">
    <property type="entry name" value="HTH_18"/>
    <property type="match status" value="1"/>
</dbReference>
<evidence type="ECO:0000313" key="7">
    <source>
        <dbReference type="EMBL" id="SHO64879.1"/>
    </source>
</evidence>
<dbReference type="RefSeq" id="WP_073627887.1">
    <property type="nucleotide sequence ID" value="NZ_FRXO01000003.1"/>
</dbReference>
<dbReference type="OrthoDB" id="345413at2"/>
<dbReference type="STRING" id="1123029.SAMN02745172_01894"/>
<feature type="transmembrane region" description="Helical" evidence="5">
    <location>
        <begin position="190"/>
        <end position="210"/>
    </location>
</feature>
<dbReference type="PROSITE" id="PS01124">
    <property type="entry name" value="HTH_ARAC_FAMILY_2"/>
    <property type="match status" value="1"/>
</dbReference>
<evidence type="ECO:0000256" key="2">
    <source>
        <dbReference type="ARBA" id="ARBA00023125"/>
    </source>
</evidence>
<dbReference type="GO" id="GO:0003700">
    <property type="term" value="F:DNA-binding transcription factor activity"/>
    <property type="evidence" value="ECO:0007669"/>
    <property type="project" value="InterPro"/>
</dbReference>
<keyword evidence="8" id="KW-1185">Reference proteome</keyword>
<dbReference type="PANTHER" id="PTHR43280">
    <property type="entry name" value="ARAC-FAMILY TRANSCRIPTIONAL REGULATOR"/>
    <property type="match status" value="1"/>
</dbReference>
<dbReference type="SMART" id="SM00342">
    <property type="entry name" value="HTH_ARAC"/>
    <property type="match status" value="1"/>
</dbReference>
<proteinExistence type="predicted"/>
<evidence type="ECO:0000256" key="5">
    <source>
        <dbReference type="SAM" id="Phobius"/>
    </source>
</evidence>
<sequence length="363" mass="37953">MFSLPIPFLTAALSAVMLVRISAASVGNGRFRFWLALLFAAIMLQATLVGLRFGYGFDGAILVQRVLPLSVGPLAYLAFRSLVAEGGGGGSREAVRHLGPALVAAAAGFAIPPPYPAVDILIAASFAFYIALLARLWRRGPAAFEAVPFGSEGEARNWLAAVIAAMAVVGITDVAIAADFTVYGGRHAASIIGVISLGAVGLLLVAAMLFPRSGGRPVAAVPADAPGDRPAPEDVAEPSSDAPSPPDAEETALLAALDAVMRERRLYRDADLTLARLARRLGVPARRLSTAINRRHGMSVSLYVNALRVEEAAEALAGSDRAVGDIMAEAGFRTKSNFNRAFQERHGMSPTAYRAARRGAPAG</sequence>
<feature type="domain" description="HTH araC/xylS-type" evidence="6">
    <location>
        <begin position="251"/>
        <end position="356"/>
    </location>
</feature>
<organism evidence="7 8">
    <name type="scientific">Pseudoxanthobacter soli DSM 19599</name>
    <dbReference type="NCBI Taxonomy" id="1123029"/>
    <lineage>
        <taxon>Bacteria</taxon>
        <taxon>Pseudomonadati</taxon>
        <taxon>Pseudomonadota</taxon>
        <taxon>Alphaproteobacteria</taxon>
        <taxon>Hyphomicrobiales</taxon>
        <taxon>Segnochrobactraceae</taxon>
        <taxon>Pseudoxanthobacter</taxon>
    </lineage>
</organism>
<evidence type="ECO:0000259" key="6">
    <source>
        <dbReference type="PROSITE" id="PS01124"/>
    </source>
</evidence>
<name>A0A1M7ZJ99_9HYPH</name>
<keyword evidence="1" id="KW-0805">Transcription regulation</keyword>
<dbReference type="EMBL" id="FRXO01000003">
    <property type="protein sequence ID" value="SHO64879.1"/>
    <property type="molecule type" value="Genomic_DNA"/>
</dbReference>
<feature type="transmembrane region" description="Helical" evidence="5">
    <location>
        <begin position="120"/>
        <end position="137"/>
    </location>
</feature>
<feature type="transmembrane region" description="Helical" evidence="5">
    <location>
        <begin position="158"/>
        <end position="178"/>
    </location>
</feature>
<accession>A0A1M7ZJ99</accession>